<dbReference type="PANTHER" id="PTHR32552:SF74">
    <property type="entry name" value="HYDROXAMATE SIDEROPHORE RECEPTOR FHUE"/>
    <property type="match status" value="1"/>
</dbReference>
<dbReference type="Proteomes" id="UP000191025">
    <property type="component" value="Unassembled WGS sequence"/>
</dbReference>
<keyword evidence="8" id="KW-0732">Signal</keyword>
<dbReference type="InterPro" id="IPR036942">
    <property type="entry name" value="Beta-barrel_TonB_sf"/>
</dbReference>
<evidence type="ECO:0000313" key="10">
    <source>
        <dbReference type="EMBL" id="OPH37618.1"/>
    </source>
</evidence>
<accession>A0A1V4GYZ7</accession>
<dbReference type="GO" id="GO:0015344">
    <property type="term" value="F:siderophore uptake transmembrane transporter activity"/>
    <property type="evidence" value="ECO:0007669"/>
    <property type="project" value="TreeGrafter"/>
</dbReference>
<evidence type="ECO:0000256" key="5">
    <source>
        <dbReference type="ARBA" id="ARBA00023136"/>
    </source>
</evidence>
<dbReference type="Pfam" id="PF07715">
    <property type="entry name" value="Plug"/>
    <property type="match status" value="1"/>
</dbReference>
<evidence type="ECO:0000256" key="8">
    <source>
        <dbReference type="SAM" id="SignalP"/>
    </source>
</evidence>
<dbReference type="InterPro" id="IPR039426">
    <property type="entry name" value="TonB-dep_rcpt-like"/>
</dbReference>
<dbReference type="Gene3D" id="2.170.130.10">
    <property type="entry name" value="TonB-dependent receptor, plug domain"/>
    <property type="match status" value="1"/>
</dbReference>
<proteinExistence type="inferred from homology"/>
<keyword evidence="2 7" id="KW-0813">Transport</keyword>
<sequence length="306" mass="33393">MHYLTHHLFRQPFKPSALALVLLPAMACANVNDDDVAQDDTSTPTVMLGHETILISRQPKSTTTGIALSQKDTPQSVATVSKQELQERNISDLTEAVKTTTGVNVVKDQSRVRFQSRGFYMDQLSEDGMSQNLGGRSGYSDKIDVSTMTDLAIYDRIEVVRGATGLTQANSEPGGTINLVRKRPTHDFHHAGELSVNSWGSVRGMLDVSGGLNTSDSVRGRAIVVHEDNQSFKDRVEGKKTLGSGSVEFDIGDNATAMIGATYQHTKDMPDFGGVILPCVQTNRWASKCENDGLQDFDHKTYLGMN</sequence>
<keyword evidence="4 7" id="KW-0812">Transmembrane</keyword>
<evidence type="ECO:0000256" key="2">
    <source>
        <dbReference type="ARBA" id="ARBA00022448"/>
    </source>
</evidence>
<comment type="caution">
    <text evidence="10">The sequence shown here is derived from an EMBL/GenBank/DDBJ whole genome shotgun (WGS) entry which is preliminary data.</text>
</comment>
<evidence type="ECO:0000256" key="7">
    <source>
        <dbReference type="PROSITE-ProRule" id="PRU01360"/>
    </source>
</evidence>
<dbReference type="SUPFAM" id="SSF56935">
    <property type="entry name" value="Porins"/>
    <property type="match status" value="1"/>
</dbReference>
<name>A0A1V4GYZ7_MORLA</name>
<protein>
    <recommendedName>
        <fullName evidence="9">TonB-dependent receptor plug domain-containing protein</fullName>
    </recommendedName>
</protein>
<comment type="subcellular location">
    <subcellularLocation>
        <location evidence="1 7">Cell outer membrane</location>
        <topology evidence="1 7">Multi-pass membrane protein</topology>
    </subcellularLocation>
</comment>
<dbReference type="PANTHER" id="PTHR32552">
    <property type="entry name" value="FERRICHROME IRON RECEPTOR-RELATED"/>
    <property type="match status" value="1"/>
</dbReference>
<dbReference type="InterPro" id="IPR012910">
    <property type="entry name" value="Plug_dom"/>
</dbReference>
<organism evidence="10 11">
    <name type="scientific">Moraxella lacunata</name>
    <dbReference type="NCBI Taxonomy" id="477"/>
    <lineage>
        <taxon>Bacteria</taxon>
        <taxon>Pseudomonadati</taxon>
        <taxon>Pseudomonadota</taxon>
        <taxon>Gammaproteobacteria</taxon>
        <taxon>Moraxellales</taxon>
        <taxon>Moraxellaceae</taxon>
        <taxon>Moraxella</taxon>
    </lineage>
</organism>
<dbReference type="PROSITE" id="PS52016">
    <property type="entry name" value="TONB_DEPENDENT_REC_3"/>
    <property type="match status" value="1"/>
</dbReference>
<feature type="signal peptide" evidence="8">
    <location>
        <begin position="1"/>
        <end position="29"/>
    </location>
</feature>
<gene>
    <name evidence="10" type="ORF">B5J94_05485</name>
</gene>
<evidence type="ECO:0000256" key="3">
    <source>
        <dbReference type="ARBA" id="ARBA00022452"/>
    </source>
</evidence>
<dbReference type="RefSeq" id="WP_062500329.1">
    <property type="nucleotide sequence ID" value="NZ_MXAN01000034.1"/>
</dbReference>
<evidence type="ECO:0000256" key="4">
    <source>
        <dbReference type="ARBA" id="ARBA00022692"/>
    </source>
</evidence>
<dbReference type="EMBL" id="MXAN01000034">
    <property type="protein sequence ID" value="OPH37618.1"/>
    <property type="molecule type" value="Genomic_DNA"/>
</dbReference>
<dbReference type="AlphaFoldDB" id="A0A1V4GYZ7"/>
<keyword evidence="3 7" id="KW-1134">Transmembrane beta strand</keyword>
<keyword evidence="6 7" id="KW-0998">Cell outer membrane</keyword>
<dbReference type="GO" id="GO:0009279">
    <property type="term" value="C:cell outer membrane"/>
    <property type="evidence" value="ECO:0007669"/>
    <property type="project" value="UniProtKB-SubCell"/>
</dbReference>
<evidence type="ECO:0000256" key="6">
    <source>
        <dbReference type="ARBA" id="ARBA00023237"/>
    </source>
</evidence>
<dbReference type="Gene3D" id="2.40.170.20">
    <property type="entry name" value="TonB-dependent receptor, beta-barrel domain"/>
    <property type="match status" value="1"/>
</dbReference>
<feature type="domain" description="TonB-dependent receptor plug" evidence="9">
    <location>
        <begin position="70"/>
        <end position="176"/>
    </location>
</feature>
<evidence type="ECO:0000259" key="9">
    <source>
        <dbReference type="Pfam" id="PF07715"/>
    </source>
</evidence>
<evidence type="ECO:0000313" key="11">
    <source>
        <dbReference type="Proteomes" id="UP000191025"/>
    </source>
</evidence>
<keyword evidence="5 7" id="KW-0472">Membrane</keyword>
<reference evidence="11" key="1">
    <citation type="submission" date="2017-03" db="EMBL/GenBank/DDBJ databases">
        <title>Draft genome sequence of Moraxella equi CCUG 4950T type strain.</title>
        <authorList>
            <person name="Salva-Serra F."/>
            <person name="Engstrom-Jakobsson H."/>
            <person name="Thorell K."/>
            <person name="Jaen-Luchoro D."/>
            <person name="Gonzales-Siles L."/>
            <person name="Karlsson R."/>
            <person name="Yazdan S."/>
            <person name="Boulund F."/>
            <person name="Johnning A."/>
            <person name="Engstrand L."/>
            <person name="Kristiansson E."/>
            <person name="Moore E."/>
        </authorList>
    </citation>
    <scope>NUCLEOTIDE SEQUENCE [LARGE SCALE GENOMIC DNA]</scope>
    <source>
        <strain evidence="11">CCUG 4441</strain>
    </source>
</reference>
<evidence type="ECO:0000256" key="1">
    <source>
        <dbReference type="ARBA" id="ARBA00004571"/>
    </source>
</evidence>
<comment type="similarity">
    <text evidence="7">Belongs to the TonB-dependent receptor family.</text>
</comment>
<dbReference type="InterPro" id="IPR037066">
    <property type="entry name" value="Plug_dom_sf"/>
</dbReference>
<feature type="chain" id="PRO_5010734194" description="TonB-dependent receptor plug domain-containing protein" evidence="8">
    <location>
        <begin position="30"/>
        <end position="306"/>
    </location>
</feature>